<dbReference type="KEGG" id="tnl:113496319"/>
<protein>
    <submittedName>
        <fullName evidence="3">Galectin-3-like</fullName>
    </submittedName>
</protein>
<dbReference type="GeneID" id="113496319"/>
<gene>
    <name evidence="3" type="primary">LOC113496319</name>
</gene>
<reference evidence="3" key="1">
    <citation type="submission" date="2025-08" db="UniProtKB">
        <authorList>
            <consortium name="RefSeq"/>
        </authorList>
    </citation>
    <scope>IDENTIFICATION</scope>
</reference>
<feature type="signal peptide" evidence="1">
    <location>
        <begin position="1"/>
        <end position="18"/>
    </location>
</feature>
<dbReference type="RefSeq" id="XP_026731321.1">
    <property type="nucleotide sequence ID" value="XM_026875520.1"/>
</dbReference>
<evidence type="ECO:0000313" key="3">
    <source>
        <dbReference type="RefSeq" id="XP_026731321.1"/>
    </source>
</evidence>
<dbReference type="Proteomes" id="UP000322000">
    <property type="component" value="Chromosome 1"/>
</dbReference>
<evidence type="ECO:0000313" key="2">
    <source>
        <dbReference type="Proteomes" id="UP000322000"/>
    </source>
</evidence>
<dbReference type="OrthoDB" id="7482868at2759"/>
<accession>A0A7E5VT38</accession>
<keyword evidence="1" id="KW-0732">Signal</keyword>
<feature type="chain" id="PRO_5028886926" evidence="1">
    <location>
        <begin position="19"/>
        <end position="141"/>
    </location>
</feature>
<name>A0A7E5VT38_TRINI</name>
<organism evidence="2 3">
    <name type="scientific">Trichoplusia ni</name>
    <name type="common">Cabbage looper</name>
    <dbReference type="NCBI Taxonomy" id="7111"/>
    <lineage>
        <taxon>Eukaryota</taxon>
        <taxon>Metazoa</taxon>
        <taxon>Ecdysozoa</taxon>
        <taxon>Arthropoda</taxon>
        <taxon>Hexapoda</taxon>
        <taxon>Insecta</taxon>
        <taxon>Pterygota</taxon>
        <taxon>Neoptera</taxon>
        <taxon>Endopterygota</taxon>
        <taxon>Lepidoptera</taxon>
        <taxon>Glossata</taxon>
        <taxon>Ditrysia</taxon>
        <taxon>Noctuoidea</taxon>
        <taxon>Noctuidae</taxon>
        <taxon>Plusiinae</taxon>
        <taxon>Trichoplusia</taxon>
    </lineage>
</organism>
<dbReference type="AlphaFoldDB" id="A0A7E5VT38"/>
<evidence type="ECO:0000256" key="1">
    <source>
        <dbReference type="SAM" id="SignalP"/>
    </source>
</evidence>
<proteinExistence type="predicted"/>
<sequence length="141" mass="14255">MSKTNLITVLALIASVTAEPYIYGAPIYAPSAAYTSAAYTAPALPAAYPPGFPAAYPGYPAAYSALPAYSAGLPAAYTAGLPAGYTAAYPAPYSAGLPVPAISAYGSSYSVEELAPLVNSPSAPLVYAPPYSPLASYVYGR</sequence>
<keyword evidence="2" id="KW-1185">Reference proteome</keyword>
<dbReference type="InParanoid" id="A0A7E5VT38"/>